<protein>
    <submittedName>
        <fullName evidence="7">Lauroyl/myristoyl acyltransferase</fullName>
    </submittedName>
</protein>
<reference evidence="7" key="1">
    <citation type="journal article" date="2013" name="Environ. Microbiol.">
        <title>Microbiota from the distal guts of lean and obese adolescents exhibit partial functional redundancy besides clear differences in community structure.</title>
        <authorList>
            <person name="Ferrer M."/>
            <person name="Ruiz A."/>
            <person name="Lanza F."/>
            <person name="Haange S.B."/>
            <person name="Oberbach A."/>
            <person name="Till H."/>
            <person name="Bargiela R."/>
            <person name="Campoy C."/>
            <person name="Segura M.T."/>
            <person name="Richter M."/>
            <person name="von Bergen M."/>
            <person name="Seifert J."/>
            <person name="Suarez A."/>
        </authorList>
    </citation>
    <scope>NUCLEOTIDE SEQUENCE</scope>
</reference>
<evidence type="ECO:0000256" key="1">
    <source>
        <dbReference type="ARBA" id="ARBA00004533"/>
    </source>
</evidence>
<accession>K1SXN4</accession>
<evidence type="ECO:0000256" key="4">
    <source>
        <dbReference type="ARBA" id="ARBA00022679"/>
    </source>
</evidence>
<keyword evidence="6 7" id="KW-0012">Acyltransferase</keyword>
<dbReference type="GO" id="GO:0005886">
    <property type="term" value="C:plasma membrane"/>
    <property type="evidence" value="ECO:0007669"/>
    <property type="project" value="UniProtKB-SubCell"/>
</dbReference>
<gene>
    <name evidence="7" type="ORF">OBE_06466</name>
</gene>
<comment type="subcellular location">
    <subcellularLocation>
        <location evidence="1">Cell inner membrane</location>
    </subcellularLocation>
</comment>
<dbReference type="GO" id="GO:1901137">
    <property type="term" value="P:carbohydrate derivative biosynthetic process"/>
    <property type="evidence" value="ECO:0007669"/>
    <property type="project" value="UniProtKB-ARBA"/>
</dbReference>
<sequence length="182" mass="21860">AHLGCWEYCSFWGIIVPSQVVVAVYHPLRSRVFDELYKRLRSHANICPVPMAESLRFYLRNREKGIDGKNIVMGLIADQNPPRRPDSHWFRFLNRDTIFFDGGEKLALRCGLPVYCCWLRRVKPGYYEMDFDRIYDGEEEVAPHEITERYVRRLEQKIREYPDLWMWSHKRWKHKSPADLAR</sequence>
<organism evidence="7">
    <name type="scientific">human gut metagenome</name>
    <dbReference type="NCBI Taxonomy" id="408170"/>
    <lineage>
        <taxon>unclassified sequences</taxon>
        <taxon>metagenomes</taxon>
        <taxon>organismal metagenomes</taxon>
    </lineage>
</organism>
<dbReference type="GO" id="GO:0008610">
    <property type="term" value="P:lipid biosynthetic process"/>
    <property type="evidence" value="ECO:0007669"/>
    <property type="project" value="UniProtKB-ARBA"/>
</dbReference>
<evidence type="ECO:0000256" key="6">
    <source>
        <dbReference type="ARBA" id="ARBA00023315"/>
    </source>
</evidence>
<feature type="non-terminal residue" evidence="7">
    <location>
        <position position="1"/>
    </location>
</feature>
<dbReference type="PANTHER" id="PTHR30606">
    <property type="entry name" value="LIPID A BIOSYNTHESIS LAUROYL ACYLTRANSFERASE"/>
    <property type="match status" value="1"/>
</dbReference>
<dbReference type="InterPro" id="IPR004960">
    <property type="entry name" value="LipA_acyltrans"/>
</dbReference>
<evidence type="ECO:0000256" key="5">
    <source>
        <dbReference type="ARBA" id="ARBA00023136"/>
    </source>
</evidence>
<comment type="caution">
    <text evidence="7">The sequence shown here is derived from an EMBL/GenBank/DDBJ whole genome shotgun (WGS) entry which is preliminary data.</text>
</comment>
<keyword evidence="2" id="KW-1003">Cell membrane</keyword>
<dbReference type="Pfam" id="PF03279">
    <property type="entry name" value="Lip_A_acyltrans"/>
    <property type="match status" value="1"/>
</dbReference>
<keyword evidence="4 7" id="KW-0808">Transferase</keyword>
<keyword evidence="5" id="KW-0472">Membrane</keyword>
<keyword evidence="3" id="KW-0997">Cell inner membrane</keyword>
<name>K1SXN4_9ZZZZ</name>
<feature type="non-terminal residue" evidence="7">
    <location>
        <position position="182"/>
    </location>
</feature>
<dbReference type="CDD" id="cd07984">
    <property type="entry name" value="LPLAT_LABLAT-like"/>
    <property type="match status" value="1"/>
</dbReference>
<dbReference type="AlphaFoldDB" id="K1SXN4"/>
<evidence type="ECO:0000256" key="3">
    <source>
        <dbReference type="ARBA" id="ARBA00022519"/>
    </source>
</evidence>
<proteinExistence type="predicted"/>
<evidence type="ECO:0000313" key="7">
    <source>
        <dbReference type="EMBL" id="EKC65407.1"/>
    </source>
</evidence>
<dbReference type="GO" id="GO:0016746">
    <property type="term" value="F:acyltransferase activity"/>
    <property type="evidence" value="ECO:0007669"/>
    <property type="project" value="UniProtKB-KW"/>
</dbReference>
<dbReference type="PANTHER" id="PTHR30606:SF10">
    <property type="entry name" value="PHOSPHATIDYLINOSITOL MANNOSIDE ACYLTRANSFERASE"/>
    <property type="match status" value="1"/>
</dbReference>
<evidence type="ECO:0000256" key="2">
    <source>
        <dbReference type="ARBA" id="ARBA00022475"/>
    </source>
</evidence>
<dbReference type="EMBL" id="AJWZ01004451">
    <property type="protein sequence ID" value="EKC65407.1"/>
    <property type="molecule type" value="Genomic_DNA"/>
</dbReference>